<organism evidence="1">
    <name type="scientific">bioreactor metagenome</name>
    <dbReference type="NCBI Taxonomy" id="1076179"/>
    <lineage>
        <taxon>unclassified sequences</taxon>
        <taxon>metagenomes</taxon>
        <taxon>ecological metagenomes</taxon>
    </lineage>
</organism>
<accession>A0A645I5E5</accession>
<reference evidence="1" key="1">
    <citation type="submission" date="2019-08" db="EMBL/GenBank/DDBJ databases">
        <authorList>
            <person name="Kucharzyk K."/>
            <person name="Murdoch R.W."/>
            <person name="Higgins S."/>
            <person name="Loffler F."/>
        </authorList>
    </citation>
    <scope>NUCLEOTIDE SEQUENCE</scope>
</reference>
<dbReference type="EMBL" id="VSSQ01107256">
    <property type="protein sequence ID" value="MPN46521.1"/>
    <property type="molecule type" value="Genomic_DNA"/>
</dbReference>
<proteinExistence type="predicted"/>
<comment type="caution">
    <text evidence="1">The sequence shown here is derived from an EMBL/GenBank/DDBJ whole genome shotgun (WGS) entry which is preliminary data.</text>
</comment>
<sequence length="58" mass="6136">MGTKAATGPVETVIESPCNVVIACFPSKVIGVPLNIKIIPIIIEIGTSTRVIDFVKEL</sequence>
<name>A0A645I5E5_9ZZZZ</name>
<evidence type="ECO:0000313" key="1">
    <source>
        <dbReference type="EMBL" id="MPN46521.1"/>
    </source>
</evidence>
<dbReference type="AlphaFoldDB" id="A0A645I5E5"/>
<gene>
    <name evidence="1" type="ORF">SDC9_194108</name>
</gene>
<protein>
    <submittedName>
        <fullName evidence="1">Uncharacterized protein</fullName>
    </submittedName>
</protein>